<protein>
    <submittedName>
        <fullName evidence="2">Methyltransferase type 11</fullName>
    </submittedName>
</protein>
<dbReference type="InterPro" id="IPR029063">
    <property type="entry name" value="SAM-dependent_MTases_sf"/>
</dbReference>
<comment type="caution">
    <text evidence="2">The sequence shown here is derived from an EMBL/GenBank/DDBJ whole genome shotgun (WGS) entry which is preliminary data.</text>
</comment>
<dbReference type="Pfam" id="PF08241">
    <property type="entry name" value="Methyltransf_11"/>
    <property type="match status" value="1"/>
</dbReference>
<dbReference type="EMBL" id="LQPC01000027">
    <property type="protein sequence ID" value="ORV89051.1"/>
    <property type="molecule type" value="Genomic_DNA"/>
</dbReference>
<gene>
    <name evidence="2" type="ORF">AWC12_10510</name>
</gene>
<dbReference type="AlphaFoldDB" id="A0A1X1WQZ9"/>
<evidence type="ECO:0000313" key="3">
    <source>
        <dbReference type="Proteomes" id="UP000193622"/>
    </source>
</evidence>
<evidence type="ECO:0000259" key="1">
    <source>
        <dbReference type="Pfam" id="PF08241"/>
    </source>
</evidence>
<dbReference type="GO" id="GO:0008757">
    <property type="term" value="F:S-adenosylmethionine-dependent methyltransferase activity"/>
    <property type="evidence" value="ECO:0007669"/>
    <property type="project" value="InterPro"/>
</dbReference>
<sequence>MKLNAIERAAMNNPIRAAHQHRREAAWFRRLAGGDLAGQDVLEVGCGRGVGAEVILDRLHASRVTAFDLDESMVELARRRLHNRPVSLTVGDACDIQQPTGSQDTVVDFGIIHHVPEWQGAIAEIARVLRPGGQLLFEEVPRHMLETWAFRTFTVHPRENRFDADEFAAELARHGLHGTARIERYLGGMLFVGAARKS</sequence>
<organism evidence="2 3">
    <name type="scientific">Mycolicibacterium iranicum</name>
    <name type="common">Mycobacterium iranicum</name>
    <dbReference type="NCBI Taxonomy" id="912594"/>
    <lineage>
        <taxon>Bacteria</taxon>
        <taxon>Bacillati</taxon>
        <taxon>Actinomycetota</taxon>
        <taxon>Actinomycetes</taxon>
        <taxon>Mycobacteriales</taxon>
        <taxon>Mycobacteriaceae</taxon>
        <taxon>Mycolicibacterium</taxon>
    </lineage>
</organism>
<dbReference type="RefSeq" id="WP_085173943.1">
    <property type="nucleotide sequence ID" value="NZ_LQPC01000027.1"/>
</dbReference>
<accession>A0A1X1WQZ9</accession>
<dbReference type="InterPro" id="IPR013216">
    <property type="entry name" value="Methyltransf_11"/>
</dbReference>
<dbReference type="Gene3D" id="3.40.50.150">
    <property type="entry name" value="Vaccinia Virus protein VP39"/>
    <property type="match status" value="1"/>
</dbReference>
<feature type="domain" description="Methyltransferase type 11" evidence="1">
    <location>
        <begin position="42"/>
        <end position="137"/>
    </location>
</feature>
<keyword evidence="2" id="KW-0808">Transferase</keyword>
<name>A0A1X1WQZ9_MYCIR</name>
<dbReference type="GO" id="GO:0032259">
    <property type="term" value="P:methylation"/>
    <property type="evidence" value="ECO:0007669"/>
    <property type="project" value="UniProtKB-KW"/>
</dbReference>
<dbReference type="PANTHER" id="PTHR43591">
    <property type="entry name" value="METHYLTRANSFERASE"/>
    <property type="match status" value="1"/>
</dbReference>
<dbReference type="SUPFAM" id="SSF53335">
    <property type="entry name" value="S-adenosyl-L-methionine-dependent methyltransferases"/>
    <property type="match status" value="1"/>
</dbReference>
<dbReference type="Proteomes" id="UP000193622">
    <property type="component" value="Unassembled WGS sequence"/>
</dbReference>
<reference evidence="2 3" key="1">
    <citation type="submission" date="2016-01" db="EMBL/GenBank/DDBJ databases">
        <title>The new phylogeny of the genus Mycobacterium.</title>
        <authorList>
            <person name="Tarcisio F."/>
            <person name="Conor M."/>
            <person name="Antonella G."/>
            <person name="Elisabetta G."/>
            <person name="Giulia F.S."/>
            <person name="Sara T."/>
            <person name="Anna F."/>
            <person name="Clotilde B."/>
            <person name="Roberto B."/>
            <person name="Veronica D.S."/>
            <person name="Fabio R."/>
            <person name="Monica P."/>
            <person name="Olivier J."/>
            <person name="Enrico T."/>
            <person name="Nicola S."/>
        </authorList>
    </citation>
    <scope>NUCLEOTIDE SEQUENCE [LARGE SCALE GENOMIC DNA]</scope>
    <source>
        <strain evidence="2 3">DSM 45541</strain>
    </source>
</reference>
<proteinExistence type="predicted"/>
<dbReference type="CDD" id="cd02440">
    <property type="entry name" value="AdoMet_MTases"/>
    <property type="match status" value="1"/>
</dbReference>
<evidence type="ECO:0000313" key="2">
    <source>
        <dbReference type="EMBL" id="ORV89051.1"/>
    </source>
</evidence>
<keyword evidence="2" id="KW-0489">Methyltransferase</keyword>